<feature type="transmembrane region" description="Helical" evidence="11">
    <location>
        <begin position="535"/>
        <end position="557"/>
    </location>
</feature>
<keyword evidence="3 14" id="KW-0328">Glycosyltransferase</keyword>
<dbReference type="InterPro" id="IPR017853">
    <property type="entry name" value="GH"/>
</dbReference>
<keyword evidence="2" id="KW-1003">Cell membrane</keyword>
<dbReference type="PANTHER" id="PTHR48090:SF3">
    <property type="entry name" value="UNDECAPRENYL-PHOSPHATE 4-DEOXY-4-FORMAMIDO-L-ARABINOSE TRANSFERASE"/>
    <property type="match status" value="1"/>
</dbReference>
<dbReference type="Pfam" id="PF26410">
    <property type="entry name" value="GH5_mannosidase"/>
    <property type="match status" value="1"/>
</dbReference>
<evidence type="ECO:0000313" key="14">
    <source>
        <dbReference type="EMBL" id="MFD1720127.1"/>
    </source>
</evidence>
<evidence type="ECO:0000259" key="12">
    <source>
        <dbReference type="Pfam" id="PF00535"/>
    </source>
</evidence>
<dbReference type="InterPro" id="IPR050256">
    <property type="entry name" value="Glycosyltransferase_2"/>
</dbReference>
<keyword evidence="6" id="KW-0378">Hydrolase</keyword>
<evidence type="ECO:0000256" key="3">
    <source>
        <dbReference type="ARBA" id="ARBA00022676"/>
    </source>
</evidence>
<evidence type="ECO:0000256" key="11">
    <source>
        <dbReference type="SAM" id="Phobius"/>
    </source>
</evidence>
<evidence type="ECO:0000256" key="1">
    <source>
        <dbReference type="ARBA" id="ARBA00006739"/>
    </source>
</evidence>
<keyword evidence="10" id="KW-0326">Glycosidase</keyword>
<accession>A0ABW4LAW5</accession>
<dbReference type="SUPFAM" id="SSF53448">
    <property type="entry name" value="Nucleotide-diphospho-sugar transferases"/>
    <property type="match status" value="1"/>
</dbReference>
<dbReference type="CDD" id="cd04179">
    <property type="entry name" value="DPM_DPG-synthase_like"/>
    <property type="match status" value="1"/>
</dbReference>
<reference evidence="15" key="1">
    <citation type="journal article" date="2019" name="Int. J. Syst. Evol. Microbiol.">
        <title>The Global Catalogue of Microorganisms (GCM) 10K type strain sequencing project: providing services to taxonomists for standard genome sequencing and annotation.</title>
        <authorList>
            <consortium name="The Broad Institute Genomics Platform"/>
            <consortium name="The Broad Institute Genome Sequencing Center for Infectious Disease"/>
            <person name="Wu L."/>
            <person name="Ma J."/>
        </authorList>
    </citation>
    <scope>NUCLEOTIDE SEQUENCE [LARGE SCALE GENOMIC DNA]</scope>
    <source>
        <strain evidence="15">CGMCC 1.12471</strain>
    </source>
</reference>
<comment type="caution">
    <text evidence="14">The sequence shown here is derived from an EMBL/GenBank/DDBJ whole genome shotgun (WGS) entry which is preliminary data.</text>
</comment>
<dbReference type="EC" id="2.4.-.-" evidence="14"/>
<dbReference type="Pfam" id="PF00535">
    <property type="entry name" value="Glycos_transf_2"/>
    <property type="match status" value="1"/>
</dbReference>
<keyword evidence="7" id="KW-0448">Lipopolysaccharide biosynthesis</keyword>
<evidence type="ECO:0000259" key="13">
    <source>
        <dbReference type="Pfam" id="PF26410"/>
    </source>
</evidence>
<feature type="transmembrane region" description="Helical" evidence="11">
    <location>
        <begin position="630"/>
        <end position="647"/>
    </location>
</feature>
<dbReference type="Gene3D" id="3.20.20.80">
    <property type="entry name" value="Glycosidases"/>
    <property type="match status" value="1"/>
</dbReference>
<feature type="transmembrane region" description="Helical" evidence="11">
    <location>
        <begin position="564"/>
        <end position="585"/>
    </location>
</feature>
<keyword evidence="4 14" id="KW-0808">Transferase</keyword>
<feature type="transmembrane region" description="Helical" evidence="11">
    <location>
        <begin position="605"/>
        <end position="623"/>
    </location>
</feature>
<dbReference type="InterPro" id="IPR029044">
    <property type="entry name" value="Nucleotide-diphossugar_trans"/>
</dbReference>
<evidence type="ECO:0000256" key="10">
    <source>
        <dbReference type="ARBA" id="ARBA00023295"/>
    </source>
</evidence>
<dbReference type="SUPFAM" id="SSF51445">
    <property type="entry name" value="(Trans)glycosidases"/>
    <property type="match status" value="1"/>
</dbReference>
<evidence type="ECO:0000256" key="2">
    <source>
        <dbReference type="ARBA" id="ARBA00022475"/>
    </source>
</evidence>
<dbReference type="RefSeq" id="WP_377931334.1">
    <property type="nucleotide sequence ID" value="NZ_JBHUEA010000001.1"/>
</dbReference>
<dbReference type="EMBL" id="JBHUEA010000001">
    <property type="protein sequence ID" value="MFD1720127.1"/>
    <property type="molecule type" value="Genomic_DNA"/>
</dbReference>
<dbReference type="InterPro" id="IPR001547">
    <property type="entry name" value="Glyco_hydro_5"/>
</dbReference>
<sequence length="1102" mass="120089">MTLTSEPDVTETSALFRYEPPTRLSSLSVVMPAHNEEENIETAILDALEAAALVTDDVEVVVVDDGSTDRTGAAVQAIVEIAGEGRVRLLVNERNLGYGPTVRRAWSAAMKDWILFTDSDRQFDIMHDLPRLVALADGADIVTGWRQHRQDVLLRRTNAHIFNAAGRLFFGTRTRDVDCAFKLMRRTSLQQLELTANSAMVNTEMYHQARRAGLVVQETAVRHLPRLHGESSGGDPRVIARAIREFFAMYCRFHSGFDHQVRLLSRIVAMLALVLGLGATLWDDLSGHVLSYGDAEAHLNIAKRVTDGLTAGLAQLGSVWLPLPHLLMAPFAANDWLWRSGLPGAIVNIPCLVLLSVAIYRLASLLTRDALAALVAPAAVLFNPNTLYLVGTPMTEILMLSTATISVYFLAHYLLRGDTRSLVLCAGSSLLASLSRYDGWALVVIEWAIVGIAVAARTRSRHAVDGTLVLFTTLAGAGVAGWLLWNQLIFGNPLYFADSVYGSSEQQKFFLARGYLPTYHSLPLSILYWLEDVRLIVGTAPLIAAAVGLAATSWWAVRRRSFAPLAIVVAAGSAFAFYVVSLYTGQASLILPTLARPGALYTMSNIRYGLQALLVIGVLLAALASLRPRLIAPVLIVGLAASSFWAMTTRNVWSYNDGTNGLSSQKVSKGPDSPKVEAWMRAHYTGGLVLMDDYRRPIGPVESGVPMHNFIGVGNKPYWKESLDNPGRFATWLVLQEASTDAVWSALTPQSRAILDDHFIEVYTSGQIHVFERRPSTSGLVVKRGQHLSIDGTRWNSVGVNSYDLLAQPDAIAVKRVDSIAASGFNTLRTWCFDKDGGLSDAALERLDLVSDEARSRGLKIVCVLANSNADYGGTEHFGGDFYTSTSAAVKYRAQVRRLLDHRGADGVPFRDRSAFLAWDLINEPRASATTSMAEIKRWVTDQAAFVGALDQRHLVTVGSEGFSTNYPADPRLAGQSTENFATLCSVPSVTLCSAHLYPKYLAANAGSAELGQVVQQWRATADKYNRPVIVGEVGYSLSDPGASEAGRRTFIDNARRALANSDLDGGYLWDVSATADNAFGLSFGDPESERVLGSWSNLPKR</sequence>
<feature type="transmembrane region" description="Helical" evidence="11">
    <location>
        <begin position="263"/>
        <end position="282"/>
    </location>
</feature>
<name>A0ABW4LAW5_9MICO</name>
<feature type="transmembrane region" description="Helical" evidence="11">
    <location>
        <begin position="439"/>
        <end position="456"/>
    </location>
</feature>
<gene>
    <name evidence="14" type="ORF">ACFSBI_01070</name>
</gene>
<dbReference type="Proteomes" id="UP001597347">
    <property type="component" value="Unassembled WGS sequence"/>
</dbReference>
<protein>
    <submittedName>
        <fullName evidence="14">Glycosyltransferase</fullName>
        <ecNumber evidence="14">2.4.-.-</ecNumber>
    </submittedName>
</protein>
<evidence type="ECO:0000313" key="15">
    <source>
        <dbReference type="Proteomes" id="UP001597347"/>
    </source>
</evidence>
<feature type="transmembrane region" description="Helical" evidence="11">
    <location>
        <begin position="345"/>
        <end position="364"/>
    </location>
</feature>
<organism evidence="14 15">
    <name type="scientific">Amnibacterium endophyticum</name>
    <dbReference type="NCBI Taxonomy" id="2109337"/>
    <lineage>
        <taxon>Bacteria</taxon>
        <taxon>Bacillati</taxon>
        <taxon>Actinomycetota</taxon>
        <taxon>Actinomycetes</taxon>
        <taxon>Micrococcales</taxon>
        <taxon>Microbacteriaceae</taxon>
        <taxon>Amnibacterium</taxon>
    </lineage>
</organism>
<proteinExistence type="inferred from homology"/>
<evidence type="ECO:0000256" key="8">
    <source>
        <dbReference type="ARBA" id="ARBA00022989"/>
    </source>
</evidence>
<evidence type="ECO:0000256" key="6">
    <source>
        <dbReference type="ARBA" id="ARBA00022801"/>
    </source>
</evidence>
<feature type="transmembrane region" description="Helical" evidence="11">
    <location>
        <begin position="468"/>
        <end position="485"/>
    </location>
</feature>
<dbReference type="Gene3D" id="3.90.550.10">
    <property type="entry name" value="Spore Coat Polysaccharide Biosynthesis Protein SpsA, Chain A"/>
    <property type="match status" value="1"/>
</dbReference>
<feature type="domain" description="Glycoside hydrolase family 5" evidence="13">
    <location>
        <begin position="866"/>
        <end position="967"/>
    </location>
</feature>
<dbReference type="PANTHER" id="PTHR48090">
    <property type="entry name" value="UNDECAPRENYL-PHOSPHATE 4-DEOXY-4-FORMAMIDO-L-ARABINOSE TRANSFERASE-RELATED"/>
    <property type="match status" value="1"/>
</dbReference>
<dbReference type="InterPro" id="IPR001173">
    <property type="entry name" value="Glyco_trans_2-like"/>
</dbReference>
<evidence type="ECO:0000256" key="7">
    <source>
        <dbReference type="ARBA" id="ARBA00022985"/>
    </source>
</evidence>
<keyword evidence="5 11" id="KW-0812">Transmembrane</keyword>
<keyword evidence="15" id="KW-1185">Reference proteome</keyword>
<comment type="similarity">
    <text evidence="1">Belongs to the glycosyltransferase 2 family.</text>
</comment>
<keyword evidence="9 11" id="KW-0472">Membrane</keyword>
<feature type="transmembrane region" description="Helical" evidence="11">
    <location>
        <begin position="370"/>
        <end position="390"/>
    </location>
</feature>
<evidence type="ECO:0000256" key="9">
    <source>
        <dbReference type="ARBA" id="ARBA00023136"/>
    </source>
</evidence>
<evidence type="ECO:0000256" key="4">
    <source>
        <dbReference type="ARBA" id="ARBA00022679"/>
    </source>
</evidence>
<keyword evidence="8 11" id="KW-1133">Transmembrane helix</keyword>
<evidence type="ECO:0000256" key="5">
    <source>
        <dbReference type="ARBA" id="ARBA00022692"/>
    </source>
</evidence>
<feature type="domain" description="Glycosyltransferase 2-like" evidence="12">
    <location>
        <begin position="28"/>
        <end position="191"/>
    </location>
</feature>
<dbReference type="GO" id="GO:0016757">
    <property type="term" value="F:glycosyltransferase activity"/>
    <property type="evidence" value="ECO:0007669"/>
    <property type="project" value="UniProtKB-KW"/>
</dbReference>